<feature type="region of interest" description="Disordered" evidence="2">
    <location>
        <begin position="82"/>
        <end position="121"/>
    </location>
</feature>
<evidence type="ECO:0000313" key="3">
    <source>
        <dbReference type="EMBL" id="KAK2191252.1"/>
    </source>
</evidence>
<evidence type="ECO:0000256" key="1">
    <source>
        <dbReference type="SAM" id="Coils"/>
    </source>
</evidence>
<feature type="region of interest" description="Disordered" evidence="2">
    <location>
        <begin position="448"/>
        <end position="471"/>
    </location>
</feature>
<accession>A0AAD9PAZ9</accession>
<feature type="compositionally biased region" description="Basic and acidic residues" evidence="2">
    <location>
        <begin position="23"/>
        <end position="39"/>
    </location>
</feature>
<sequence length="928" mass="102999">MNGDHKKLGSTARTNGDTVAQDQHGDLKEGSKAPSESHRQQDCILYTVVHKAAEAICRPVTSHSSDDMENYFRVNAHLLDHSTDHSETGNNSNYAEKHSDGTAPSSNVANGDTMRDETSTDDENCIVCGTSALADTSTDSGGCNCNVGETEESVHNNESCENCRRFSHELDVVQLSGGRDCPNDLDVEQPTRGSRGSHRNVQDAWLDPVGDNLHEQMCDLGFEDEFPEAISRYQNVDASHNSDSGEEHEDFIEVDISKPFYADFDSISCGSNSVHSSSSNDELCLNAAMGAQGAVSSTTAIHYSHSDDTPEKTTTTAAYSGSVDFTSATKRSEHERQAPQQFVRSFSADTICSHALTGHRSMLSGEPCRNATNNLNVDKQNICNHDREDLFNVSRQTSTSSCDQEENNLQQLEDRATRRRRCPHFKDSVTDGLPPSAYEDCNATEGWRDAGAHGSDQRRQSPRDGSECGYSKDNDTELRSCLYCNVHWPDPDFRQPVRSRMRESCSDTDVTNSGGVVAPHIAADGGRLLSLDEPTVPRLQVFYCDQMTNGHQPQPRQRASSDEEIKNNLQNDEWAKDGTPVQVKMSANRHHKYSSHEGRKGQALVFTKFIQDYCRTQLQAMHGMRVIEPPCTQLKCSTSAHHSGGATTWQGDDLSCVMIWSEYDARQLQVEQVGTSACGATAAINILKAFEIHVNKSRVCEAIPTNLRAEKAPLPKYLLSRSVAGCAADDVIRGVESLTEGYIQGVFFHFYPARDVSLLEWLGQWMRKGAVPLMTLNLQKAVPLGYPIPDAWHHQMVYGVDQKGVYLTNPLNVVPEAEILQQLCSDSVLLIRRDDVISHWTDSCDLTVLIRQQDPQWRIMNVLGQVVNVLREDRMSLVTGFRPQLTTHVQIPAWYSAGVTLFTRRDSDAHRELLSMSNELPLLQPPDQ</sequence>
<evidence type="ECO:0000256" key="2">
    <source>
        <dbReference type="SAM" id="MobiDB-lite"/>
    </source>
</evidence>
<keyword evidence="4" id="KW-1185">Reference proteome</keyword>
<comment type="caution">
    <text evidence="3">The sequence shown here is derived from an EMBL/GenBank/DDBJ whole genome shotgun (WGS) entry which is preliminary data.</text>
</comment>
<keyword evidence="1" id="KW-0175">Coiled coil</keyword>
<feature type="coiled-coil region" evidence="1">
    <location>
        <begin position="395"/>
        <end position="422"/>
    </location>
</feature>
<feature type="compositionally biased region" description="Polar residues" evidence="2">
    <location>
        <begin position="11"/>
        <end position="21"/>
    </location>
</feature>
<evidence type="ECO:0000313" key="4">
    <source>
        <dbReference type="Proteomes" id="UP001209878"/>
    </source>
</evidence>
<organism evidence="3 4">
    <name type="scientific">Ridgeia piscesae</name>
    <name type="common">Tubeworm</name>
    <dbReference type="NCBI Taxonomy" id="27915"/>
    <lineage>
        <taxon>Eukaryota</taxon>
        <taxon>Metazoa</taxon>
        <taxon>Spiralia</taxon>
        <taxon>Lophotrochozoa</taxon>
        <taxon>Annelida</taxon>
        <taxon>Polychaeta</taxon>
        <taxon>Sedentaria</taxon>
        <taxon>Canalipalpata</taxon>
        <taxon>Sabellida</taxon>
        <taxon>Siboglinidae</taxon>
        <taxon>Ridgeia</taxon>
    </lineage>
</organism>
<proteinExistence type="predicted"/>
<reference evidence="3" key="1">
    <citation type="journal article" date="2023" name="Mol. Biol. Evol.">
        <title>Third-Generation Sequencing Reveals the Adaptive Role of the Epigenome in Three Deep-Sea Polychaetes.</title>
        <authorList>
            <person name="Perez M."/>
            <person name="Aroh O."/>
            <person name="Sun Y."/>
            <person name="Lan Y."/>
            <person name="Juniper S.K."/>
            <person name="Young C.R."/>
            <person name="Angers B."/>
            <person name="Qian P.Y."/>
        </authorList>
    </citation>
    <scope>NUCLEOTIDE SEQUENCE</scope>
    <source>
        <strain evidence="3">R07B-5</strain>
    </source>
</reference>
<dbReference type="AlphaFoldDB" id="A0AAD9PAZ9"/>
<dbReference type="EMBL" id="JAODUO010000056">
    <property type="protein sequence ID" value="KAK2191252.1"/>
    <property type="molecule type" value="Genomic_DNA"/>
</dbReference>
<gene>
    <name evidence="3" type="ORF">NP493_55g08025</name>
</gene>
<dbReference type="Proteomes" id="UP001209878">
    <property type="component" value="Unassembled WGS sequence"/>
</dbReference>
<feature type="region of interest" description="Disordered" evidence="2">
    <location>
        <begin position="1"/>
        <end position="39"/>
    </location>
</feature>
<name>A0AAD9PAZ9_RIDPI</name>
<feature type="region of interest" description="Disordered" evidence="2">
    <location>
        <begin position="177"/>
        <end position="202"/>
    </location>
</feature>
<protein>
    <submittedName>
        <fullName evidence="3">Uncharacterized protein</fullName>
    </submittedName>
</protein>